<name>A0AAV9DWG3_ACOCL</name>
<comment type="caution">
    <text evidence="2">The sequence shown here is derived from an EMBL/GenBank/DDBJ whole genome shotgun (WGS) entry which is preliminary data.</text>
</comment>
<dbReference type="InterPro" id="IPR029058">
    <property type="entry name" value="AB_hydrolase_fold"/>
</dbReference>
<dbReference type="Proteomes" id="UP001180020">
    <property type="component" value="Unassembled WGS sequence"/>
</dbReference>
<evidence type="ECO:0000313" key="3">
    <source>
        <dbReference type="Proteomes" id="UP001180020"/>
    </source>
</evidence>
<protein>
    <recommendedName>
        <fullName evidence="4">Palmitoyl-protein thioesterase</fullName>
    </recommendedName>
</protein>
<dbReference type="PANTHER" id="PTHR11247">
    <property type="entry name" value="PALMITOYL-PROTEIN THIOESTERASE/DOLICHYLDIPHOSPHATASE 1"/>
    <property type="match status" value="1"/>
</dbReference>
<dbReference type="SUPFAM" id="SSF53474">
    <property type="entry name" value="alpha/beta-Hydrolases"/>
    <property type="match status" value="1"/>
</dbReference>
<keyword evidence="1" id="KW-0378">Hydrolase</keyword>
<dbReference type="EMBL" id="JAUJYO010000010">
    <property type="protein sequence ID" value="KAK1305637.1"/>
    <property type="molecule type" value="Genomic_DNA"/>
</dbReference>
<dbReference type="Pfam" id="PF02089">
    <property type="entry name" value="Palm_thioest"/>
    <property type="match status" value="2"/>
</dbReference>
<dbReference type="PANTHER" id="PTHR11247:SF8">
    <property type="entry name" value="PALMITOYL-PROTEIN THIOESTERASE 1"/>
    <property type="match status" value="1"/>
</dbReference>
<dbReference type="GO" id="GO:0016790">
    <property type="term" value="F:thiolester hydrolase activity"/>
    <property type="evidence" value="ECO:0007669"/>
    <property type="project" value="TreeGrafter"/>
</dbReference>
<reference evidence="2" key="2">
    <citation type="submission" date="2023-06" db="EMBL/GenBank/DDBJ databases">
        <authorList>
            <person name="Ma L."/>
            <person name="Liu K.-W."/>
            <person name="Li Z."/>
            <person name="Hsiao Y.-Y."/>
            <person name="Qi Y."/>
            <person name="Fu T."/>
            <person name="Tang G."/>
            <person name="Zhang D."/>
            <person name="Sun W.-H."/>
            <person name="Liu D.-K."/>
            <person name="Li Y."/>
            <person name="Chen G.-Z."/>
            <person name="Liu X.-D."/>
            <person name="Liao X.-Y."/>
            <person name="Jiang Y.-T."/>
            <person name="Yu X."/>
            <person name="Hao Y."/>
            <person name="Huang J."/>
            <person name="Zhao X.-W."/>
            <person name="Ke S."/>
            <person name="Chen Y.-Y."/>
            <person name="Wu W.-L."/>
            <person name="Hsu J.-L."/>
            <person name="Lin Y.-F."/>
            <person name="Huang M.-D."/>
            <person name="Li C.-Y."/>
            <person name="Huang L."/>
            <person name="Wang Z.-W."/>
            <person name="Zhao X."/>
            <person name="Zhong W.-Y."/>
            <person name="Peng D.-H."/>
            <person name="Ahmad S."/>
            <person name="Lan S."/>
            <person name="Zhang J.-S."/>
            <person name="Tsai W.-C."/>
            <person name="Van De Peer Y."/>
            <person name="Liu Z.-J."/>
        </authorList>
    </citation>
    <scope>NUCLEOTIDE SEQUENCE</scope>
    <source>
        <strain evidence="2">CP</strain>
        <tissue evidence="2">Leaves</tissue>
    </source>
</reference>
<evidence type="ECO:0000313" key="2">
    <source>
        <dbReference type="EMBL" id="KAK1305637.1"/>
    </source>
</evidence>
<proteinExistence type="predicted"/>
<reference evidence="2" key="1">
    <citation type="journal article" date="2023" name="Nat. Commun.">
        <title>Diploid and tetraploid genomes of Acorus and the evolution of monocots.</title>
        <authorList>
            <person name="Ma L."/>
            <person name="Liu K.W."/>
            <person name="Li Z."/>
            <person name="Hsiao Y.Y."/>
            <person name="Qi Y."/>
            <person name="Fu T."/>
            <person name="Tang G.D."/>
            <person name="Zhang D."/>
            <person name="Sun W.H."/>
            <person name="Liu D.K."/>
            <person name="Li Y."/>
            <person name="Chen G.Z."/>
            <person name="Liu X.D."/>
            <person name="Liao X.Y."/>
            <person name="Jiang Y.T."/>
            <person name="Yu X."/>
            <person name="Hao Y."/>
            <person name="Huang J."/>
            <person name="Zhao X.W."/>
            <person name="Ke S."/>
            <person name="Chen Y.Y."/>
            <person name="Wu W.L."/>
            <person name="Hsu J.L."/>
            <person name="Lin Y.F."/>
            <person name="Huang M.D."/>
            <person name="Li C.Y."/>
            <person name="Huang L."/>
            <person name="Wang Z.W."/>
            <person name="Zhao X."/>
            <person name="Zhong W.Y."/>
            <person name="Peng D.H."/>
            <person name="Ahmad S."/>
            <person name="Lan S."/>
            <person name="Zhang J.S."/>
            <person name="Tsai W.C."/>
            <person name="Van de Peer Y."/>
            <person name="Liu Z.J."/>
        </authorList>
    </citation>
    <scope>NUCLEOTIDE SEQUENCE</scope>
    <source>
        <strain evidence="2">CP</strain>
    </source>
</reference>
<dbReference type="Gene3D" id="3.40.50.1820">
    <property type="entry name" value="alpha/beta hydrolase"/>
    <property type="match status" value="2"/>
</dbReference>
<sequence>MAPPSPMLKIVADRRQLRSSGNLTLYGASEQLEEFACKKVKEMNELSGGYNIVGLSQGNLIGRGIIELCDGGPPEHLAPSSYLKIPTEIPAYLKGCRFLPKLNNELPDKKNMTYKERFSSLQTLVLIMCEHDTILIPKETAWFGYYPDGSFSPVLPPQETKLYKEDWIGLKALDDAGRVKYVKVSGNHLGISRSDMKKHIVPYLRDSSEDNIVRELSTPKWMSSLWNIVMDFADTKDRPLLDAHI</sequence>
<organism evidence="2 3">
    <name type="scientific">Acorus calamus</name>
    <name type="common">Sweet flag</name>
    <dbReference type="NCBI Taxonomy" id="4465"/>
    <lineage>
        <taxon>Eukaryota</taxon>
        <taxon>Viridiplantae</taxon>
        <taxon>Streptophyta</taxon>
        <taxon>Embryophyta</taxon>
        <taxon>Tracheophyta</taxon>
        <taxon>Spermatophyta</taxon>
        <taxon>Magnoliopsida</taxon>
        <taxon>Liliopsida</taxon>
        <taxon>Acoraceae</taxon>
        <taxon>Acorus</taxon>
    </lineage>
</organism>
<accession>A0AAV9DWG3</accession>
<keyword evidence="3" id="KW-1185">Reference proteome</keyword>
<dbReference type="AlphaFoldDB" id="A0AAV9DWG3"/>
<evidence type="ECO:0000256" key="1">
    <source>
        <dbReference type="ARBA" id="ARBA00022801"/>
    </source>
</evidence>
<evidence type="ECO:0008006" key="4">
    <source>
        <dbReference type="Google" id="ProtNLM"/>
    </source>
</evidence>
<gene>
    <name evidence="2" type="ORF">QJS10_CPA10g00966</name>
</gene>